<name>A0ABU1MH50_9SPHN</name>
<evidence type="ECO:0000259" key="1">
    <source>
        <dbReference type="Pfam" id="PF12697"/>
    </source>
</evidence>
<dbReference type="EMBL" id="JAVDRD010000001">
    <property type="protein sequence ID" value="MDR6509376.1"/>
    <property type="molecule type" value="Genomic_DNA"/>
</dbReference>
<evidence type="ECO:0000313" key="2">
    <source>
        <dbReference type="EMBL" id="MDR6509376.1"/>
    </source>
</evidence>
<organism evidence="2 3">
    <name type="scientific">Novosphingobium capsulatum</name>
    <dbReference type="NCBI Taxonomy" id="13688"/>
    <lineage>
        <taxon>Bacteria</taxon>
        <taxon>Pseudomonadati</taxon>
        <taxon>Pseudomonadota</taxon>
        <taxon>Alphaproteobacteria</taxon>
        <taxon>Sphingomonadales</taxon>
        <taxon>Sphingomonadaceae</taxon>
        <taxon>Novosphingobium</taxon>
    </lineage>
</organism>
<comment type="caution">
    <text evidence="2">The sequence shown here is derived from an EMBL/GenBank/DDBJ whole genome shotgun (WGS) entry which is preliminary data.</text>
</comment>
<dbReference type="Gene3D" id="3.40.50.1820">
    <property type="entry name" value="alpha/beta hydrolase"/>
    <property type="match status" value="1"/>
</dbReference>
<reference evidence="2 3" key="1">
    <citation type="submission" date="2023-07" db="EMBL/GenBank/DDBJ databases">
        <title>Sorghum-associated microbial communities from plants grown in Nebraska, USA.</title>
        <authorList>
            <person name="Schachtman D."/>
        </authorList>
    </citation>
    <scope>NUCLEOTIDE SEQUENCE [LARGE SCALE GENOMIC DNA]</scope>
    <source>
        <strain evidence="2 3">DS1027</strain>
    </source>
</reference>
<dbReference type="GO" id="GO:0016787">
    <property type="term" value="F:hydrolase activity"/>
    <property type="evidence" value="ECO:0007669"/>
    <property type="project" value="UniProtKB-KW"/>
</dbReference>
<dbReference type="Pfam" id="PF12697">
    <property type="entry name" value="Abhydrolase_6"/>
    <property type="match status" value="1"/>
</dbReference>
<dbReference type="SUPFAM" id="SSF53474">
    <property type="entry name" value="alpha/beta-Hydrolases"/>
    <property type="match status" value="1"/>
</dbReference>
<dbReference type="Proteomes" id="UP001184150">
    <property type="component" value="Unassembled WGS sequence"/>
</dbReference>
<dbReference type="NCBIfam" id="TIGR03100">
    <property type="entry name" value="hydr1_PEP"/>
    <property type="match status" value="1"/>
</dbReference>
<proteinExistence type="predicted"/>
<dbReference type="InterPro" id="IPR000073">
    <property type="entry name" value="AB_hydrolase_1"/>
</dbReference>
<keyword evidence="3" id="KW-1185">Reference proteome</keyword>
<dbReference type="RefSeq" id="WP_309804154.1">
    <property type="nucleotide sequence ID" value="NZ_JAVDRD010000001.1"/>
</dbReference>
<accession>A0ABU1MH50</accession>
<protein>
    <submittedName>
        <fullName evidence="2">Exosortase A-associated hydrolase 1</fullName>
    </submittedName>
</protein>
<feature type="domain" description="AB hydrolase-1" evidence="1">
    <location>
        <begin position="30"/>
        <end position="250"/>
    </location>
</feature>
<gene>
    <name evidence="2" type="ORF">J2792_000216</name>
</gene>
<dbReference type="InterPro" id="IPR017531">
    <property type="entry name" value="Hydrolase-1_PEP"/>
</dbReference>
<keyword evidence="2" id="KW-0378">Hydrolase</keyword>
<dbReference type="InterPro" id="IPR029058">
    <property type="entry name" value="AB_hydrolase_fold"/>
</dbReference>
<evidence type="ECO:0000313" key="3">
    <source>
        <dbReference type="Proteomes" id="UP001184150"/>
    </source>
</evidence>
<sequence length="260" mass="27023">MNRSVIPFSYQGAQLLGTLDMGLASGATGLLLVSGGNEIRSGAWGGQAWLGAALAREGVPVFRFDRRGVGDSEGENRGFRASGPDIAAALAAFRAAAPHVKRVVAMGNCDAASALMLHAATLPGLDGLILANPWTVDGENETAPVHSAAALRRHYLRRLADPRQWARLLAGKVALGKLAGGLRTAAAPQAASALAEEMRAALASYRGKVTILLAQGDRTAQLFASHWGADPRVIGNPGTSHSFADAPEWLLHQVLAALGD</sequence>